<dbReference type="EMBL" id="KL142391">
    <property type="protein sequence ID" value="KDR71703.1"/>
    <property type="molecule type" value="Genomic_DNA"/>
</dbReference>
<evidence type="ECO:0000313" key="6">
    <source>
        <dbReference type="Proteomes" id="UP000027222"/>
    </source>
</evidence>
<dbReference type="SUPFAM" id="SSF52540">
    <property type="entry name" value="P-loop containing nucleoside triphosphate hydrolases"/>
    <property type="match status" value="1"/>
</dbReference>
<feature type="region of interest" description="Disordered" evidence="2">
    <location>
        <begin position="13"/>
        <end position="44"/>
    </location>
</feature>
<keyword evidence="1" id="KW-0175">Coiled coil</keyword>
<evidence type="ECO:0000313" key="5">
    <source>
        <dbReference type="EMBL" id="KDR71703.1"/>
    </source>
</evidence>
<dbReference type="GO" id="GO:0007166">
    <property type="term" value="P:cell surface receptor signaling pathway"/>
    <property type="evidence" value="ECO:0007669"/>
    <property type="project" value="InterPro"/>
</dbReference>
<dbReference type="Gene3D" id="3.40.50.300">
    <property type="entry name" value="P-loop containing nucleotide triphosphate hydrolases"/>
    <property type="match status" value="1"/>
</dbReference>
<evidence type="ECO:0000256" key="1">
    <source>
        <dbReference type="SAM" id="Coils"/>
    </source>
</evidence>
<dbReference type="HOGENOM" id="CLU_010537_0_0_1"/>
<keyword evidence="6" id="KW-1185">Reference proteome</keyword>
<dbReference type="OrthoDB" id="1534087at2759"/>
<reference evidence="6" key="1">
    <citation type="journal article" date="2014" name="Proc. Natl. Acad. Sci. U.S.A.">
        <title>Extensive sampling of basidiomycete genomes demonstrates inadequacy of the white-rot/brown-rot paradigm for wood decay fungi.</title>
        <authorList>
            <person name="Riley R."/>
            <person name="Salamov A.A."/>
            <person name="Brown D.W."/>
            <person name="Nagy L.G."/>
            <person name="Floudas D."/>
            <person name="Held B.W."/>
            <person name="Levasseur A."/>
            <person name="Lombard V."/>
            <person name="Morin E."/>
            <person name="Otillar R."/>
            <person name="Lindquist E.A."/>
            <person name="Sun H."/>
            <person name="LaButti K.M."/>
            <person name="Schmutz J."/>
            <person name="Jabbour D."/>
            <person name="Luo H."/>
            <person name="Baker S.E."/>
            <person name="Pisabarro A.G."/>
            <person name="Walton J.D."/>
            <person name="Blanchette R.A."/>
            <person name="Henrissat B."/>
            <person name="Martin F."/>
            <person name="Cullen D."/>
            <person name="Hibbett D.S."/>
            <person name="Grigoriev I.V."/>
        </authorList>
    </citation>
    <scope>NUCLEOTIDE SEQUENCE [LARGE SCALE GENOMIC DNA]</scope>
    <source>
        <strain evidence="6">CBS 339.88</strain>
    </source>
</reference>
<sequence>MPWFRLPSFFGGSKVASRSNNQSVPSTSSVNQAKDDSSMAVPTSKEYAGEAAKEFLDALEAVADQIPLPGVATIVKVAKNIIHACDDSHATLERAEELKQRIRTLMTVLVNKLKEKKKGERIQAELEADIQSLSNDLEYIQGKINEISSQNALLLILFKGLNEEKVKKCMGRLDNSLTNFGLARQINDAKFLHVLEQEILAFHNSHQKSLDDMSRKVDHLQTTMDDLKIILDENHEHEQLSTSATCRRRPRAKIPAKGAILRGRDALVAQLVQILISNLDGQKRSHICLLGPGGMGKTSTALAVMADPNLKNHFAEQNRIWVPCVKATSYSLLLDTLYNSLGTTQNTGDTLQDILSGIHSSKKPVILLLDNFETPWNLAESRSDTEQLLNELDQIPHVSLFITMRSSIPPCDGKQWLPFEIEAVDDVAARQIYLDIYPASSDDPKLSALLQILGYMPLAITLTAKRAATTKLGAEELFEEYQRVGTTMLGRGGDAKHSVDVSISLSIDSPPMKAHKEAFELLAILSMLPVGTTYDGLKKWWASNLRDLTGALEVLCETALVQRRGDHYSVLPVIQSYTLDNSRFPDHVRTEMITSACKFLGEHKSSPGDLFFKEHSDALSDGEVNLQAVLLKAQDPDPNLIEAFLILAAYQLSTRPRLEVIRYALKLARELEGHQSLLGEVLTCYGRILLYLDRYEPAEKYFVEARQIFLSIANEKRAAHCWLNLVELYRARSDRDFEKELPLVMGAKSAFERLNDTEGVALSLYYRGIIYGQNGDPLGIQYLTDARERFQNLGDRLNQAKCTYELQWAHYWTMNFDKAVEFGEAAIKEYQDILQYSGLAIQLLGRTLFMIGDYPLALQKLVDALPICKSYGRPTDIAQTLEMIGRAWAKMGQIADAQGVYLEAMRYYSAISGPIGKWGMTRCQFLTHKAEDPFLVPNSEETSALVYLYKDFL</sequence>
<accession>A0A067SY53</accession>
<dbReference type="Pfam" id="PF22215">
    <property type="entry name" value="MLKL_N"/>
    <property type="match status" value="1"/>
</dbReference>
<dbReference type="PANTHER" id="PTHR47691:SF3">
    <property type="entry name" value="HTH-TYPE TRANSCRIPTIONAL REGULATOR RV0890C-RELATED"/>
    <property type="match status" value="1"/>
</dbReference>
<dbReference type="InterPro" id="IPR049052">
    <property type="entry name" value="nSTAND1"/>
</dbReference>
<evidence type="ECO:0000256" key="2">
    <source>
        <dbReference type="SAM" id="MobiDB-lite"/>
    </source>
</evidence>
<dbReference type="Gene3D" id="1.25.40.10">
    <property type="entry name" value="Tetratricopeptide repeat domain"/>
    <property type="match status" value="2"/>
</dbReference>
<dbReference type="CDD" id="cd21037">
    <property type="entry name" value="MLKL_NTD"/>
    <property type="match status" value="1"/>
</dbReference>
<gene>
    <name evidence="5" type="ORF">GALMADRAFT_229257</name>
</gene>
<dbReference type="AlphaFoldDB" id="A0A067SY53"/>
<feature type="domain" description="Mixed lineage kinase" evidence="4">
    <location>
        <begin position="72"/>
        <end position="207"/>
    </location>
</feature>
<dbReference type="Proteomes" id="UP000027222">
    <property type="component" value="Unassembled WGS sequence"/>
</dbReference>
<evidence type="ECO:0000259" key="4">
    <source>
        <dbReference type="Pfam" id="PF22215"/>
    </source>
</evidence>
<organism evidence="5 6">
    <name type="scientific">Galerina marginata (strain CBS 339.88)</name>
    <dbReference type="NCBI Taxonomy" id="685588"/>
    <lineage>
        <taxon>Eukaryota</taxon>
        <taxon>Fungi</taxon>
        <taxon>Dikarya</taxon>
        <taxon>Basidiomycota</taxon>
        <taxon>Agaricomycotina</taxon>
        <taxon>Agaricomycetes</taxon>
        <taxon>Agaricomycetidae</taxon>
        <taxon>Agaricales</taxon>
        <taxon>Agaricineae</taxon>
        <taxon>Strophariaceae</taxon>
        <taxon>Galerina</taxon>
    </lineage>
</organism>
<dbReference type="InterPro" id="IPR059179">
    <property type="entry name" value="MLKL-like_MCAfunc"/>
</dbReference>
<dbReference type="InterPro" id="IPR054000">
    <property type="entry name" value="MLKL_N"/>
</dbReference>
<protein>
    <submittedName>
        <fullName evidence="5">Uncharacterized protein</fullName>
    </submittedName>
</protein>
<evidence type="ECO:0000259" key="3">
    <source>
        <dbReference type="Pfam" id="PF20703"/>
    </source>
</evidence>
<dbReference type="SUPFAM" id="SSF48452">
    <property type="entry name" value="TPR-like"/>
    <property type="match status" value="2"/>
</dbReference>
<dbReference type="PANTHER" id="PTHR47691">
    <property type="entry name" value="REGULATOR-RELATED"/>
    <property type="match status" value="1"/>
</dbReference>
<feature type="compositionally biased region" description="Polar residues" evidence="2">
    <location>
        <begin position="16"/>
        <end position="32"/>
    </location>
</feature>
<dbReference type="Gene3D" id="1.20.930.20">
    <property type="entry name" value="Adaptor protein Cbl, N-terminal domain"/>
    <property type="match status" value="1"/>
</dbReference>
<dbReference type="InterPro" id="IPR036537">
    <property type="entry name" value="Adaptor_Cbl_N_dom_sf"/>
</dbReference>
<proteinExistence type="predicted"/>
<name>A0A067SY53_GALM3</name>
<dbReference type="Pfam" id="PF20703">
    <property type="entry name" value="nSTAND1"/>
    <property type="match status" value="1"/>
</dbReference>
<dbReference type="InterPro" id="IPR011990">
    <property type="entry name" value="TPR-like_helical_dom_sf"/>
</dbReference>
<dbReference type="InterPro" id="IPR027417">
    <property type="entry name" value="P-loop_NTPase"/>
</dbReference>
<feature type="domain" description="Novel STAND NTPase 1" evidence="3">
    <location>
        <begin position="262"/>
        <end position="406"/>
    </location>
</feature>
<feature type="coiled-coil region" evidence="1">
    <location>
        <begin position="95"/>
        <end position="143"/>
    </location>
</feature>